<feature type="compositionally biased region" description="Polar residues" evidence="1">
    <location>
        <begin position="396"/>
        <end position="418"/>
    </location>
</feature>
<feature type="compositionally biased region" description="Basic and acidic residues" evidence="1">
    <location>
        <begin position="58"/>
        <end position="74"/>
    </location>
</feature>
<dbReference type="EMBL" id="JAJVDC020000193">
    <property type="protein sequence ID" value="KAL1619143.1"/>
    <property type="molecule type" value="Genomic_DNA"/>
</dbReference>
<protein>
    <recommendedName>
        <fullName evidence="4">Copper-activated transcription factor</fullName>
    </recommendedName>
</protein>
<sequence length="559" mass="59341">MPRLLASECACPGNGEDPAPVAEVVSSTIGPLPGASSRVQKPKRKSVSASRNPAALEKAIKAAEEAEQKTKTEPPKSCCSQKQPPATTGSSATSPVPTTEGSSPSSHDDGPTPSDSTAGACCKPNTEVEVRPLNIQLETRKQNTGYASSAQVQGWKHMTIDGASEPKTIIEEPTKIKSSCCGGGNPAKNEALAGQPDHRSALSTPNGFHSHPQKQAPNGVHSRIQLAQQSFGQSQPYPFYGGQHQFNNPVQGHSFSNAPSNGINYATNGAPSGQYASYYPFALGSQPPNGFQNNLPDFMHNCTCGDACACLGCAVHPRNETTLRHLQDVANFMIQDPFYADPSSPPYNNDRIQYQPAYQLPGSTSANAERTWAASKVGQPYQQQPTFKHPGATYPQDVNGSSFWHRSNGSSAGSVHATPTSELQQFSFQEPRNGAQRENQNFQASQFSYQQASSYESSSIHNAQFATPEPAPSTTAAETPTLSPSSFFWQQVELPGCDDESGACRCGDGCQCVGCLTHGGHDGVQLPQPNGDLSSGFSPPVEQVRMNSIDIALDTKPGG</sequence>
<feature type="compositionally biased region" description="Polar residues" evidence="1">
    <location>
        <begin position="78"/>
        <end position="105"/>
    </location>
</feature>
<gene>
    <name evidence="2" type="ORF">SLS56_010231</name>
</gene>
<keyword evidence="3" id="KW-1185">Reference proteome</keyword>
<name>A0ABR3SEZ4_9PEZI</name>
<evidence type="ECO:0000313" key="2">
    <source>
        <dbReference type="EMBL" id="KAL1619143.1"/>
    </source>
</evidence>
<reference evidence="2 3" key="1">
    <citation type="submission" date="2024-02" db="EMBL/GenBank/DDBJ databases">
        <title>De novo assembly and annotation of 12 fungi associated with fruit tree decline syndrome in Ontario, Canada.</title>
        <authorList>
            <person name="Sulman M."/>
            <person name="Ellouze W."/>
            <person name="Ilyukhin E."/>
        </authorList>
    </citation>
    <scope>NUCLEOTIDE SEQUENCE [LARGE SCALE GENOMIC DNA]</scope>
    <source>
        <strain evidence="2 3">M1-105</strain>
    </source>
</reference>
<feature type="compositionally biased region" description="Low complexity" evidence="1">
    <location>
        <begin position="466"/>
        <end position="481"/>
    </location>
</feature>
<comment type="caution">
    <text evidence="2">The sequence shown here is derived from an EMBL/GenBank/DDBJ whole genome shotgun (WGS) entry which is preliminary data.</text>
</comment>
<organism evidence="2 3">
    <name type="scientific">Neofusicoccum ribis</name>
    <dbReference type="NCBI Taxonomy" id="45134"/>
    <lineage>
        <taxon>Eukaryota</taxon>
        <taxon>Fungi</taxon>
        <taxon>Dikarya</taxon>
        <taxon>Ascomycota</taxon>
        <taxon>Pezizomycotina</taxon>
        <taxon>Dothideomycetes</taxon>
        <taxon>Dothideomycetes incertae sedis</taxon>
        <taxon>Botryosphaeriales</taxon>
        <taxon>Botryosphaeriaceae</taxon>
        <taxon>Neofusicoccum</taxon>
    </lineage>
</organism>
<dbReference type="Proteomes" id="UP001521116">
    <property type="component" value="Unassembled WGS sequence"/>
</dbReference>
<evidence type="ECO:0000313" key="3">
    <source>
        <dbReference type="Proteomes" id="UP001521116"/>
    </source>
</evidence>
<accession>A0ABR3SEZ4</accession>
<feature type="region of interest" description="Disordered" evidence="1">
    <location>
        <begin position="459"/>
        <end position="481"/>
    </location>
</feature>
<evidence type="ECO:0008006" key="4">
    <source>
        <dbReference type="Google" id="ProtNLM"/>
    </source>
</evidence>
<feature type="region of interest" description="Disordered" evidence="1">
    <location>
        <begin position="180"/>
        <end position="220"/>
    </location>
</feature>
<feature type="region of interest" description="Disordered" evidence="1">
    <location>
        <begin position="26"/>
        <end position="125"/>
    </location>
</feature>
<proteinExistence type="predicted"/>
<feature type="region of interest" description="Disordered" evidence="1">
    <location>
        <begin position="361"/>
        <end position="418"/>
    </location>
</feature>
<evidence type="ECO:0000256" key="1">
    <source>
        <dbReference type="SAM" id="MobiDB-lite"/>
    </source>
</evidence>